<gene>
    <name evidence="3" type="ORF">ABM479_33830</name>
</gene>
<dbReference type="GO" id="GO:0007059">
    <property type="term" value="P:chromosome segregation"/>
    <property type="evidence" value="ECO:0007669"/>
    <property type="project" value="TreeGrafter"/>
</dbReference>
<dbReference type="PANTHER" id="PTHR33375:SF7">
    <property type="entry name" value="CHROMOSOME 2-PARTITIONING PROTEIN PARB-RELATED"/>
    <property type="match status" value="1"/>
</dbReference>
<evidence type="ECO:0000256" key="1">
    <source>
        <dbReference type="ARBA" id="ARBA00006295"/>
    </source>
</evidence>
<dbReference type="InterPro" id="IPR003115">
    <property type="entry name" value="ParB_N"/>
</dbReference>
<dbReference type="EMBL" id="CP157963">
    <property type="protein sequence ID" value="XBT97695.1"/>
    <property type="molecule type" value="Genomic_DNA"/>
</dbReference>
<evidence type="ECO:0000313" key="3">
    <source>
        <dbReference type="EMBL" id="XBT97695.1"/>
    </source>
</evidence>
<dbReference type="SUPFAM" id="SSF110849">
    <property type="entry name" value="ParB/Sulfiredoxin"/>
    <property type="match status" value="1"/>
</dbReference>
<dbReference type="GO" id="GO:0005694">
    <property type="term" value="C:chromosome"/>
    <property type="evidence" value="ECO:0007669"/>
    <property type="project" value="TreeGrafter"/>
</dbReference>
<organism evidence="3">
    <name type="scientific">Rhizobium sp. ZPR3</name>
    <dbReference type="NCBI Taxonomy" id="3158967"/>
    <lineage>
        <taxon>Bacteria</taxon>
        <taxon>Pseudomonadati</taxon>
        <taxon>Pseudomonadota</taxon>
        <taxon>Alphaproteobacteria</taxon>
        <taxon>Hyphomicrobiales</taxon>
        <taxon>Rhizobiaceae</taxon>
        <taxon>Rhizobium/Agrobacterium group</taxon>
        <taxon>Rhizobium</taxon>
    </lineage>
</organism>
<dbReference type="InterPro" id="IPR004437">
    <property type="entry name" value="ParB/RepB/Spo0J"/>
</dbReference>
<dbReference type="PANTHER" id="PTHR33375">
    <property type="entry name" value="CHROMOSOME-PARTITIONING PROTEIN PARB-RELATED"/>
    <property type="match status" value="1"/>
</dbReference>
<dbReference type="AlphaFoldDB" id="A0AAU7S5D1"/>
<sequence length="648" mass="72140">MTTTIIIELNKLDADPKNVRKTYNPAKLAELAANIDAEGVLQNLVVRAGDKRGRYFVTAGERRRRALLLLVEQGKIAKNHPVECKVRDGSQATEISLSENVFREDMHPVDQFEAFSVMAGEGKSISDIAAHFSVTEIIVRRRLALAKVSPKLLELHREGKMTFEQLSAFTVSDDHERQEQVWENLAQWDRNAHRIKSNLVTGEAASTDRRVMLIGGLDAYEQAGGAVRRDLFDEQGGGYALDVALLDRLVSEKLEKVAAPYREQDWKWVETAFERPDWIFDRPRIYPEDVELSVEDQAEYDALINEHDDLAELIDNDAADESAGQRIADIDRRLDEISEKKKMYRPDDMARSGVVVFINHFGKAETAIGIVRAEERIAEAQHHENGEPREDRETDGDTVDAGADAISAAKRIPKFIHPKSLVEVLTAKKTAALRVELANNPEVALAAVVHAMLLRISYGGYVSEQSALQVSLTHERTGKWIKKPEDCAASVAFESLQENYGHKIPGNPADLFDWCLEQSREELLSLLAYAAAHAVNAVEVKFSDRRNGIEQANQLGRALKVDMTDWFETTADSYFNHVNRRGIELAVLEARGPEAALAVSSASKKTEAVLIAERRIKGSGWLPAPIRIAADPNGEVEADAQPFPMAAE</sequence>
<dbReference type="InterPro" id="IPR050336">
    <property type="entry name" value="Chromosome_partition/occlusion"/>
</dbReference>
<dbReference type="SUPFAM" id="SSF109709">
    <property type="entry name" value="KorB DNA-binding domain-like"/>
    <property type="match status" value="1"/>
</dbReference>
<dbReference type="NCBIfam" id="TIGR00180">
    <property type="entry name" value="parB_part"/>
    <property type="match status" value="1"/>
</dbReference>
<dbReference type="InterPro" id="IPR036086">
    <property type="entry name" value="ParB/Sulfiredoxin_sf"/>
</dbReference>
<protein>
    <submittedName>
        <fullName evidence="3">ParB/RepB/Spo0J family partition protein</fullName>
    </submittedName>
</protein>
<proteinExistence type="inferred from homology"/>
<dbReference type="SMART" id="SM00470">
    <property type="entry name" value="ParB"/>
    <property type="match status" value="1"/>
</dbReference>
<accession>A0AAU7S5D1</accession>
<comment type="similarity">
    <text evidence="1">Belongs to the ParB family.</text>
</comment>
<dbReference type="GO" id="GO:0003677">
    <property type="term" value="F:DNA binding"/>
    <property type="evidence" value="ECO:0007669"/>
    <property type="project" value="InterPro"/>
</dbReference>
<evidence type="ECO:0000259" key="2">
    <source>
        <dbReference type="SMART" id="SM00470"/>
    </source>
</evidence>
<dbReference type="CDD" id="cd16406">
    <property type="entry name" value="ParB_N_like"/>
    <property type="match status" value="1"/>
</dbReference>
<geneLocation type="plasmid" evidence="3">
    <name>unnamed3</name>
</geneLocation>
<dbReference type="Pfam" id="PF02195">
    <property type="entry name" value="ParB_N"/>
    <property type="match status" value="1"/>
</dbReference>
<reference evidence="3" key="1">
    <citation type="submission" date="2024-06" db="EMBL/GenBank/DDBJ databases">
        <authorList>
            <person name="Li T."/>
            <person name="Gao R."/>
        </authorList>
    </citation>
    <scope>NUCLEOTIDE SEQUENCE</scope>
    <source>
        <strain evidence="3">ZPR3</strain>
        <plasmid evidence="3">unnamed3</plasmid>
    </source>
</reference>
<keyword evidence="3" id="KW-0614">Plasmid</keyword>
<dbReference type="Gene3D" id="1.10.10.2830">
    <property type="match status" value="1"/>
</dbReference>
<name>A0AAU7S5D1_9HYPH</name>
<dbReference type="RefSeq" id="WP_349962904.1">
    <property type="nucleotide sequence ID" value="NZ_CP157963.1"/>
</dbReference>
<feature type="domain" description="ParB-like N-terminal" evidence="2">
    <location>
        <begin position="5"/>
        <end position="101"/>
    </location>
</feature>
<dbReference type="Gene3D" id="3.90.1530.30">
    <property type="match status" value="1"/>
</dbReference>